<sequence length="206" mass="23278">MNLKIFLLAFILSILLIEATPSRGRRSESNKRRQRHQKHKCHEVTTPKPTTTTPIPTTTTLAPNTSVCSHIYRINTSSGAYLKTICHVKESFNTAQALNYCQNNAMTLMKMTDYDTFSQYQVFIAEAYGVNSHSSFILNGYRNTTGNWFLYSDPSTPVYNGLVWDTDSVANIPLPQCSLFTQFPGGYFVAIAYDCAQISHFNCEFI</sequence>
<evidence type="ECO:0000313" key="3">
    <source>
        <dbReference type="EMBL" id="CAG9808832.1"/>
    </source>
</evidence>
<feature type="chain" id="PRO_5040480463" description="C-type lectin" evidence="2">
    <location>
        <begin position="20"/>
        <end position="206"/>
    </location>
</feature>
<dbReference type="InterPro" id="IPR016187">
    <property type="entry name" value="CTDL_fold"/>
</dbReference>
<keyword evidence="2" id="KW-0732">Signal</keyword>
<accession>A0A9N9S520</accession>
<dbReference type="SUPFAM" id="SSF56436">
    <property type="entry name" value="C-type lectin-like"/>
    <property type="match status" value="1"/>
</dbReference>
<feature type="signal peptide" evidence="2">
    <location>
        <begin position="1"/>
        <end position="19"/>
    </location>
</feature>
<reference evidence="3" key="2">
    <citation type="submission" date="2022-10" db="EMBL/GenBank/DDBJ databases">
        <authorList>
            <consortium name="ENA_rothamsted_submissions"/>
            <consortium name="culmorum"/>
            <person name="King R."/>
        </authorList>
    </citation>
    <scope>NUCLEOTIDE SEQUENCE</scope>
</reference>
<dbReference type="EMBL" id="OU895879">
    <property type="protein sequence ID" value="CAG9808832.1"/>
    <property type="molecule type" value="Genomic_DNA"/>
</dbReference>
<gene>
    <name evidence="3" type="ORF">CHIRRI_LOCUS11668</name>
</gene>
<feature type="compositionally biased region" description="Basic residues" evidence="1">
    <location>
        <begin position="32"/>
        <end position="41"/>
    </location>
</feature>
<evidence type="ECO:0000256" key="1">
    <source>
        <dbReference type="SAM" id="MobiDB-lite"/>
    </source>
</evidence>
<dbReference type="Proteomes" id="UP001153620">
    <property type="component" value="Chromosome 3"/>
</dbReference>
<feature type="compositionally biased region" description="Low complexity" evidence="1">
    <location>
        <begin position="46"/>
        <end position="56"/>
    </location>
</feature>
<feature type="region of interest" description="Disordered" evidence="1">
    <location>
        <begin position="22"/>
        <end position="56"/>
    </location>
</feature>
<keyword evidence="4" id="KW-1185">Reference proteome</keyword>
<evidence type="ECO:0008006" key="5">
    <source>
        <dbReference type="Google" id="ProtNLM"/>
    </source>
</evidence>
<protein>
    <recommendedName>
        <fullName evidence="5">C-type lectin</fullName>
    </recommendedName>
</protein>
<reference evidence="3" key="1">
    <citation type="submission" date="2022-01" db="EMBL/GenBank/DDBJ databases">
        <authorList>
            <person name="King R."/>
        </authorList>
    </citation>
    <scope>NUCLEOTIDE SEQUENCE</scope>
</reference>
<evidence type="ECO:0000256" key="2">
    <source>
        <dbReference type="SAM" id="SignalP"/>
    </source>
</evidence>
<organism evidence="3 4">
    <name type="scientific">Chironomus riparius</name>
    <dbReference type="NCBI Taxonomy" id="315576"/>
    <lineage>
        <taxon>Eukaryota</taxon>
        <taxon>Metazoa</taxon>
        <taxon>Ecdysozoa</taxon>
        <taxon>Arthropoda</taxon>
        <taxon>Hexapoda</taxon>
        <taxon>Insecta</taxon>
        <taxon>Pterygota</taxon>
        <taxon>Neoptera</taxon>
        <taxon>Endopterygota</taxon>
        <taxon>Diptera</taxon>
        <taxon>Nematocera</taxon>
        <taxon>Chironomoidea</taxon>
        <taxon>Chironomidae</taxon>
        <taxon>Chironominae</taxon>
        <taxon>Chironomus</taxon>
    </lineage>
</organism>
<evidence type="ECO:0000313" key="4">
    <source>
        <dbReference type="Proteomes" id="UP001153620"/>
    </source>
</evidence>
<dbReference type="AlphaFoldDB" id="A0A9N9S520"/>
<name>A0A9N9S520_9DIPT</name>
<proteinExistence type="predicted"/>